<organism evidence="1 2">
    <name type="scientific">Singulisphaera acidiphila (strain ATCC BAA-1392 / DSM 18658 / VKM B-2454 / MOB10)</name>
    <dbReference type="NCBI Taxonomy" id="886293"/>
    <lineage>
        <taxon>Bacteria</taxon>
        <taxon>Pseudomonadati</taxon>
        <taxon>Planctomycetota</taxon>
        <taxon>Planctomycetia</taxon>
        <taxon>Isosphaerales</taxon>
        <taxon>Isosphaeraceae</taxon>
        <taxon>Singulisphaera</taxon>
    </lineage>
</organism>
<keyword evidence="2" id="KW-1185">Reference proteome</keyword>
<name>L0DME2_SINAD</name>
<gene>
    <name evidence="1" type="ordered locus">Sinac_5867</name>
</gene>
<evidence type="ECO:0008006" key="3">
    <source>
        <dbReference type="Google" id="ProtNLM"/>
    </source>
</evidence>
<proteinExistence type="predicted"/>
<dbReference type="Proteomes" id="UP000010798">
    <property type="component" value="Chromosome"/>
</dbReference>
<reference evidence="1 2" key="1">
    <citation type="submission" date="2012-02" db="EMBL/GenBank/DDBJ databases">
        <title>Complete sequence of chromosome of Singulisphaera acidiphila DSM 18658.</title>
        <authorList>
            <consortium name="US DOE Joint Genome Institute (JGI-PGF)"/>
            <person name="Lucas S."/>
            <person name="Copeland A."/>
            <person name="Lapidus A."/>
            <person name="Glavina del Rio T."/>
            <person name="Dalin E."/>
            <person name="Tice H."/>
            <person name="Bruce D."/>
            <person name="Goodwin L."/>
            <person name="Pitluck S."/>
            <person name="Peters L."/>
            <person name="Ovchinnikova G."/>
            <person name="Chertkov O."/>
            <person name="Kyrpides N."/>
            <person name="Mavromatis K."/>
            <person name="Ivanova N."/>
            <person name="Brettin T."/>
            <person name="Detter J.C."/>
            <person name="Han C."/>
            <person name="Larimer F."/>
            <person name="Land M."/>
            <person name="Hauser L."/>
            <person name="Markowitz V."/>
            <person name="Cheng J.-F."/>
            <person name="Hugenholtz P."/>
            <person name="Woyke T."/>
            <person name="Wu D."/>
            <person name="Tindall B."/>
            <person name="Pomrenke H."/>
            <person name="Brambilla E."/>
            <person name="Klenk H.-P."/>
            <person name="Eisen J.A."/>
        </authorList>
    </citation>
    <scope>NUCLEOTIDE SEQUENCE [LARGE SCALE GENOMIC DNA]</scope>
    <source>
        <strain evidence="2">ATCC BAA-1392 / DSM 18658 / VKM B-2454 / MOB10</strain>
    </source>
</reference>
<dbReference type="PANTHER" id="PTHR39337:SF1">
    <property type="entry name" value="BLR5642 PROTEIN"/>
    <property type="match status" value="1"/>
</dbReference>
<dbReference type="eggNOG" id="COG5483">
    <property type="taxonomic scope" value="Bacteria"/>
</dbReference>
<dbReference type="Pfam" id="PF04343">
    <property type="entry name" value="DUF488"/>
    <property type="match status" value="1"/>
</dbReference>
<evidence type="ECO:0000313" key="1">
    <source>
        <dbReference type="EMBL" id="AGA29985.1"/>
    </source>
</evidence>
<dbReference type="InterPro" id="IPR007438">
    <property type="entry name" value="DUF488"/>
</dbReference>
<evidence type="ECO:0000313" key="2">
    <source>
        <dbReference type="Proteomes" id="UP000010798"/>
    </source>
</evidence>
<protein>
    <recommendedName>
        <fullName evidence="3">DUF488 domain-containing protein</fullName>
    </recommendedName>
</protein>
<dbReference type="AlphaFoldDB" id="L0DME2"/>
<dbReference type="STRING" id="886293.Sinac_5867"/>
<dbReference type="PANTHER" id="PTHR39337">
    <property type="entry name" value="BLR5642 PROTEIN"/>
    <property type="match status" value="1"/>
</dbReference>
<dbReference type="KEGG" id="saci:Sinac_5867"/>
<dbReference type="PIRSF" id="PIRSF024492">
    <property type="entry name" value="UCP024492"/>
    <property type="match status" value="1"/>
</dbReference>
<sequence length="180" mass="20572">MTREIWTIGHSTRKLDVFVGLLEEWSISQVADVRRFPGSQRHPQFNRDALEDKLKRVHIGYRHLGPLGGRRHQRNLDSPNNGWRVEAFNAYADYMTSAEFQDGLAALVSIAETYRTALMCSEAVPWRCHRRLIADALIVAGWTVWDIMGPSQVAQHWLTEFARISEAGLTYPAEPLFPPD</sequence>
<dbReference type="RefSeq" id="WP_015249081.1">
    <property type="nucleotide sequence ID" value="NC_019892.1"/>
</dbReference>
<dbReference type="HOGENOM" id="CLU_077467_0_1_0"/>
<dbReference type="InterPro" id="IPR014519">
    <property type="entry name" value="UCP024492"/>
</dbReference>
<dbReference type="EMBL" id="CP003364">
    <property type="protein sequence ID" value="AGA29985.1"/>
    <property type="molecule type" value="Genomic_DNA"/>
</dbReference>
<dbReference type="OrthoDB" id="9789109at2"/>
<accession>L0DME2</accession>